<evidence type="ECO:0000256" key="1">
    <source>
        <dbReference type="ARBA" id="ARBA00001936"/>
    </source>
</evidence>
<dbReference type="Pfam" id="PF03414">
    <property type="entry name" value="Glyco_transf_6"/>
    <property type="match status" value="1"/>
</dbReference>
<evidence type="ECO:0000313" key="7">
    <source>
        <dbReference type="EMBL" id="CAB5007362.1"/>
    </source>
</evidence>
<dbReference type="AlphaFoldDB" id="A0A6J6VCL4"/>
<dbReference type="InterPro" id="IPR005076">
    <property type="entry name" value="Glyco_trans_6"/>
</dbReference>
<comment type="cofactor">
    <cofactor evidence="1">
        <name>Mn(2+)</name>
        <dbReference type="ChEBI" id="CHEBI:29035"/>
    </cofactor>
</comment>
<organism evidence="5">
    <name type="scientific">freshwater metagenome</name>
    <dbReference type="NCBI Taxonomy" id="449393"/>
    <lineage>
        <taxon>unclassified sequences</taxon>
        <taxon>metagenomes</taxon>
        <taxon>ecological metagenomes</taxon>
    </lineage>
</organism>
<dbReference type="PANTHER" id="PTHR10462">
    <property type="entry name" value="GLYCOSYLTRANSFERASE-RELATED"/>
    <property type="match status" value="1"/>
</dbReference>
<keyword evidence="4" id="KW-0808">Transferase</keyword>
<evidence type="ECO:0000313" key="5">
    <source>
        <dbReference type="EMBL" id="CAB4769059.1"/>
    </source>
</evidence>
<dbReference type="EMBL" id="CAFABA010000033">
    <property type="protein sequence ID" value="CAB4826352.1"/>
    <property type="molecule type" value="Genomic_DNA"/>
</dbReference>
<dbReference type="InterPro" id="IPR029044">
    <property type="entry name" value="Nucleotide-diphossugar_trans"/>
</dbReference>
<dbReference type="GO" id="GO:0005975">
    <property type="term" value="P:carbohydrate metabolic process"/>
    <property type="evidence" value="ECO:0007669"/>
    <property type="project" value="InterPro"/>
</dbReference>
<evidence type="ECO:0000256" key="4">
    <source>
        <dbReference type="ARBA" id="ARBA00022679"/>
    </source>
</evidence>
<dbReference type="EMBL" id="CAFBOS010000141">
    <property type="protein sequence ID" value="CAB5007362.1"/>
    <property type="molecule type" value="Genomic_DNA"/>
</dbReference>
<name>A0A6J6VCL4_9ZZZZ</name>
<dbReference type="EMBL" id="CAEZYR010000168">
    <property type="protein sequence ID" value="CAB4769059.1"/>
    <property type="molecule type" value="Genomic_DNA"/>
</dbReference>
<proteinExistence type="inferred from homology"/>
<keyword evidence="3" id="KW-0328">Glycosyltransferase</keyword>
<evidence type="ECO:0000313" key="6">
    <source>
        <dbReference type="EMBL" id="CAB4826352.1"/>
    </source>
</evidence>
<dbReference type="GO" id="GO:0016758">
    <property type="term" value="F:hexosyltransferase activity"/>
    <property type="evidence" value="ECO:0007669"/>
    <property type="project" value="InterPro"/>
</dbReference>
<dbReference type="SUPFAM" id="SSF53448">
    <property type="entry name" value="Nucleotide-diphospho-sugar transferases"/>
    <property type="match status" value="1"/>
</dbReference>
<comment type="similarity">
    <text evidence="2">Belongs to the glycosyltransferase 6 family.</text>
</comment>
<protein>
    <submittedName>
        <fullName evidence="5">Unannotated protein</fullName>
    </submittedName>
</protein>
<gene>
    <name evidence="5" type="ORF">UFOPK2754_02991</name>
    <name evidence="6" type="ORF">UFOPK3139_01056</name>
    <name evidence="7" type="ORF">UFOPK3967_02047</name>
</gene>
<dbReference type="GO" id="GO:0016020">
    <property type="term" value="C:membrane"/>
    <property type="evidence" value="ECO:0007669"/>
    <property type="project" value="InterPro"/>
</dbReference>
<dbReference type="PANTHER" id="PTHR10462:SF53">
    <property type="entry name" value="HISTO-BLOOD GROUP ABO SYSTEM TRANSFERASE 1-LIKE"/>
    <property type="match status" value="1"/>
</dbReference>
<evidence type="ECO:0000256" key="3">
    <source>
        <dbReference type="ARBA" id="ARBA00022676"/>
    </source>
</evidence>
<accession>A0A6J6VCL4</accession>
<sequence>MATGRYASFVPAFIESAREHVSDLHRVFALGEDPDVGRVSPLIEWLPWGHLPWPYPTLLRYHAITAHRGRLEAVDHLVHMDVDMRIEQRCDFSQVDGLFAVEHPWFVGADPGDLPYERRAASKTYCSPTESSQYFCGGVQGGTSRSYLDACLQMSRWIDADLANGLVPVWHDESAWNRWCSEHSPELILPHTYCWPETKVGATPIIVALDKNHGYFRATSTWQAAVARVRPHVAVVRRFVERSARRVLRRLSISLTRRRT</sequence>
<dbReference type="Gene3D" id="3.90.550.10">
    <property type="entry name" value="Spore Coat Polysaccharide Biosynthesis Protein SpsA, Chain A"/>
    <property type="match status" value="1"/>
</dbReference>
<reference evidence="5" key="1">
    <citation type="submission" date="2020-05" db="EMBL/GenBank/DDBJ databases">
        <authorList>
            <person name="Chiriac C."/>
            <person name="Salcher M."/>
            <person name="Ghai R."/>
            <person name="Kavagutti S V."/>
        </authorList>
    </citation>
    <scope>NUCLEOTIDE SEQUENCE</scope>
</reference>
<evidence type="ECO:0000256" key="2">
    <source>
        <dbReference type="ARBA" id="ARBA00010413"/>
    </source>
</evidence>